<evidence type="ECO:0000313" key="2">
    <source>
        <dbReference type="Proteomes" id="UP000315295"/>
    </source>
</evidence>
<accession>A0A540KYY2</accession>
<proteinExistence type="predicted"/>
<dbReference type="STRING" id="106549.A0A540KYY2"/>
<comment type="caution">
    <text evidence="1">The sequence shown here is derived from an EMBL/GenBank/DDBJ whole genome shotgun (WGS) entry which is preliminary data.</text>
</comment>
<dbReference type="Proteomes" id="UP000315295">
    <property type="component" value="Unassembled WGS sequence"/>
</dbReference>
<dbReference type="AlphaFoldDB" id="A0A540KYY2"/>
<evidence type="ECO:0000313" key="1">
    <source>
        <dbReference type="EMBL" id="TQD79410.1"/>
    </source>
</evidence>
<protein>
    <submittedName>
        <fullName evidence="1">Uncharacterized protein</fullName>
    </submittedName>
</protein>
<dbReference type="EMBL" id="VIEB01000859">
    <property type="protein sequence ID" value="TQD79410.1"/>
    <property type="molecule type" value="Genomic_DNA"/>
</dbReference>
<gene>
    <name evidence="1" type="ORF">C1H46_035017</name>
</gene>
<reference evidence="1 2" key="1">
    <citation type="journal article" date="2019" name="G3 (Bethesda)">
        <title>Sequencing of a Wild Apple (Malus baccata) Genome Unravels the Differences Between Cultivated and Wild Apple Species Regarding Disease Resistance and Cold Tolerance.</title>
        <authorList>
            <person name="Chen X."/>
        </authorList>
    </citation>
    <scope>NUCLEOTIDE SEQUENCE [LARGE SCALE GENOMIC DNA]</scope>
    <source>
        <strain evidence="2">cv. Shandingzi</strain>
        <tissue evidence="1">Leaves</tissue>
    </source>
</reference>
<sequence>MTKEEIDRLPKYKFRKIPDFDKVNGEIQESFGGVMTECDTTTPTQRVLSPEDAVFVLPTGIHTCTCSAIEPFKSCV</sequence>
<keyword evidence="2" id="KW-1185">Reference proteome</keyword>
<organism evidence="1 2">
    <name type="scientific">Malus baccata</name>
    <name type="common">Siberian crab apple</name>
    <name type="synonym">Pyrus baccata</name>
    <dbReference type="NCBI Taxonomy" id="106549"/>
    <lineage>
        <taxon>Eukaryota</taxon>
        <taxon>Viridiplantae</taxon>
        <taxon>Streptophyta</taxon>
        <taxon>Embryophyta</taxon>
        <taxon>Tracheophyta</taxon>
        <taxon>Spermatophyta</taxon>
        <taxon>Magnoliopsida</taxon>
        <taxon>eudicotyledons</taxon>
        <taxon>Gunneridae</taxon>
        <taxon>Pentapetalae</taxon>
        <taxon>rosids</taxon>
        <taxon>fabids</taxon>
        <taxon>Rosales</taxon>
        <taxon>Rosaceae</taxon>
        <taxon>Amygdaloideae</taxon>
        <taxon>Maleae</taxon>
        <taxon>Malus</taxon>
    </lineage>
</organism>
<name>A0A540KYY2_MALBA</name>